<accession>Q2TYB6</accession>
<evidence type="ECO:0000256" key="3">
    <source>
        <dbReference type="ARBA" id="ARBA00022679"/>
    </source>
</evidence>
<evidence type="ECO:0000256" key="1">
    <source>
        <dbReference type="ARBA" id="ARBA00022450"/>
    </source>
</evidence>
<gene>
    <name evidence="5" type="ORF">AO090103000313</name>
</gene>
<dbReference type="PANTHER" id="PTHR43775:SF20">
    <property type="entry name" value="HYBRID PKS-NRPS SYNTHETASE APDA"/>
    <property type="match status" value="1"/>
</dbReference>
<organism evidence="5 6">
    <name type="scientific">Aspergillus oryzae (strain ATCC 42149 / RIB 40)</name>
    <name type="common">Yellow koji mold</name>
    <dbReference type="NCBI Taxonomy" id="510516"/>
    <lineage>
        <taxon>Eukaryota</taxon>
        <taxon>Fungi</taxon>
        <taxon>Dikarya</taxon>
        <taxon>Ascomycota</taxon>
        <taxon>Pezizomycotina</taxon>
        <taxon>Eurotiomycetes</taxon>
        <taxon>Eurotiomycetidae</taxon>
        <taxon>Eurotiales</taxon>
        <taxon>Aspergillaceae</taxon>
        <taxon>Aspergillus</taxon>
        <taxon>Aspergillus subgen. Circumdati</taxon>
    </lineage>
</organism>
<dbReference type="AlphaFoldDB" id="Q2TYB6"/>
<feature type="domain" description="Ketosynthase family 3 (KS3)" evidence="4">
    <location>
        <begin position="25"/>
        <end position="326"/>
    </location>
</feature>
<dbReference type="Proteomes" id="UP000006564">
    <property type="component" value="Chromosome 8"/>
</dbReference>
<dbReference type="InterPro" id="IPR016039">
    <property type="entry name" value="Thiolase-like"/>
</dbReference>
<dbReference type="HOGENOM" id="CLU_073870_0_0_1"/>
<evidence type="ECO:0000313" key="6">
    <source>
        <dbReference type="Proteomes" id="UP000006564"/>
    </source>
</evidence>
<keyword evidence="2" id="KW-0597">Phosphoprotein</keyword>
<keyword evidence="1" id="KW-0596">Phosphopantetheine</keyword>
<sequence>MSSVILSSNNYYICIRFPDHLAQCSSFLNLLPLSGALVGSLVEPLLPPNCGSCCILPATSFARFPPNDSTQPAFIIHDEHHGASNAQHPYLLEEDPCVFDAPFFSWNAREAEAMDPQHRVLLETVYECLENAGTSIQELQNTQTGVYVGLMTNDYHDIHLRDMETIPKYSGTGTTRSILSNRVSYFFNWKGPSMTIDTAFSSSSLVAVHPAVQSLRSGETPVAIAAGANLIFGPEMYIIESKLHMLSPHGRSQMWDDKADGHGRGEGVAAVMLKTLSGGSYIRTTWLRLSARIDQWHAEACGSSGGRLSTSFVAKQPLVLAYEVGG</sequence>
<dbReference type="VEuPathDB" id="FungiDB:AO090103000313"/>
<dbReference type="STRING" id="510516.Q2TYB6"/>
<reference evidence="5 6" key="1">
    <citation type="journal article" date="2005" name="Nature">
        <title>Genome sequencing and analysis of Aspergillus oryzae.</title>
        <authorList>
            <person name="Machida M."/>
            <person name="Asai K."/>
            <person name="Sano M."/>
            <person name="Tanaka T."/>
            <person name="Kumagai T."/>
            <person name="Terai G."/>
            <person name="Kusumoto K."/>
            <person name="Arima T."/>
            <person name="Akita O."/>
            <person name="Kashiwagi Y."/>
            <person name="Abe K."/>
            <person name="Gomi K."/>
            <person name="Horiuchi H."/>
            <person name="Kitamoto K."/>
            <person name="Kobayashi T."/>
            <person name="Takeuchi M."/>
            <person name="Denning D.W."/>
            <person name="Galagan J.E."/>
            <person name="Nierman W.C."/>
            <person name="Yu J."/>
            <person name="Archer D.B."/>
            <person name="Bennett J.W."/>
            <person name="Bhatnagar D."/>
            <person name="Cleveland T.E."/>
            <person name="Fedorova N.D."/>
            <person name="Gotoh O."/>
            <person name="Horikawa H."/>
            <person name="Hosoyama A."/>
            <person name="Ichinomiya M."/>
            <person name="Igarashi R."/>
            <person name="Iwashita K."/>
            <person name="Juvvadi P.R."/>
            <person name="Kato M."/>
            <person name="Kato Y."/>
            <person name="Kin T."/>
            <person name="Kokubun A."/>
            <person name="Maeda H."/>
            <person name="Maeyama N."/>
            <person name="Maruyama J."/>
            <person name="Nagasaki H."/>
            <person name="Nakajima T."/>
            <person name="Oda K."/>
            <person name="Okada K."/>
            <person name="Paulsen I."/>
            <person name="Sakamoto K."/>
            <person name="Sawano T."/>
            <person name="Takahashi M."/>
            <person name="Takase K."/>
            <person name="Terabayashi Y."/>
            <person name="Wortman J."/>
            <person name="Yamada O."/>
            <person name="Yamagata Y."/>
            <person name="Anazawa H."/>
            <person name="Hata Y."/>
            <person name="Koide Y."/>
            <person name="Komori T."/>
            <person name="Koyama Y."/>
            <person name="Minetoki T."/>
            <person name="Suharnan S."/>
            <person name="Tanaka A."/>
            <person name="Isono K."/>
            <person name="Kuhara S."/>
            <person name="Ogasawara N."/>
            <person name="Kikuchi H."/>
        </authorList>
    </citation>
    <scope>NUCLEOTIDE SEQUENCE [LARGE SCALE GENOMIC DNA]</scope>
    <source>
        <strain evidence="6">ATCC 42149 / RIB 40</strain>
    </source>
</reference>
<dbReference type="InterPro" id="IPR014030">
    <property type="entry name" value="Ketoacyl_synth_N"/>
</dbReference>
<dbReference type="GO" id="GO:0006633">
    <property type="term" value="P:fatty acid biosynthetic process"/>
    <property type="evidence" value="ECO:0007669"/>
    <property type="project" value="TreeGrafter"/>
</dbReference>
<dbReference type="SMART" id="SM00825">
    <property type="entry name" value="PKS_KS"/>
    <property type="match status" value="1"/>
</dbReference>
<dbReference type="InterPro" id="IPR050091">
    <property type="entry name" value="PKS_NRPS_Biosynth_Enz"/>
</dbReference>
<dbReference type="CDD" id="cd00833">
    <property type="entry name" value="PKS"/>
    <property type="match status" value="1"/>
</dbReference>
<keyword evidence="6" id="KW-1185">Reference proteome</keyword>
<dbReference type="GO" id="GO:0004312">
    <property type="term" value="F:fatty acid synthase activity"/>
    <property type="evidence" value="ECO:0007669"/>
    <property type="project" value="TreeGrafter"/>
</dbReference>
<dbReference type="EMBL" id="AP007174">
    <property type="protein sequence ID" value="BAE65757.1"/>
    <property type="molecule type" value="Genomic_DNA"/>
</dbReference>
<protein>
    <submittedName>
        <fullName evidence="5">DNA, SC103</fullName>
    </submittedName>
</protein>
<dbReference type="Gene3D" id="3.40.47.10">
    <property type="match status" value="1"/>
</dbReference>
<dbReference type="PANTHER" id="PTHR43775">
    <property type="entry name" value="FATTY ACID SYNTHASE"/>
    <property type="match status" value="1"/>
</dbReference>
<evidence type="ECO:0000313" key="5">
    <source>
        <dbReference type="EMBL" id="BAE65757.1"/>
    </source>
</evidence>
<dbReference type="Pfam" id="PF00109">
    <property type="entry name" value="ketoacyl-synt"/>
    <property type="match status" value="1"/>
</dbReference>
<dbReference type="InterPro" id="IPR020841">
    <property type="entry name" value="PKS_Beta-ketoAc_synthase_dom"/>
</dbReference>
<dbReference type="GeneID" id="5999012"/>
<keyword evidence="3" id="KW-0808">Transferase</keyword>
<dbReference type="PROSITE" id="PS52004">
    <property type="entry name" value="KS3_2"/>
    <property type="match status" value="1"/>
</dbReference>
<dbReference type="RefSeq" id="XP_023093911.1">
    <property type="nucleotide sequence ID" value="XM_023233335.1"/>
</dbReference>
<dbReference type="EMBL" id="BA000056">
    <property type="protein sequence ID" value="BAE65757.1"/>
    <property type="molecule type" value="Genomic_DNA"/>
</dbReference>
<dbReference type="KEGG" id="aor:AO090103000313"/>
<evidence type="ECO:0000256" key="2">
    <source>
        <dbReference type="ARBA" id="ARBA00022553"/>
    </source>
</evidence>
<evidence type="ECO:0000259" key="4">
    <source>
        <dbReference type="PROSITE" id="PS52004"/>
    </source>
</evidence>
<dbReference type="SUPFAM" id="SSF53901">
    <property type="entry name" value="Thiolase-like"/>
    <property type="match status" value="1"/>
</dbReference>
<name>Q2TYB6_ASPOR</name>
<dbReference type="GO" id="GO:0044550">
    <property type="term" value="P:secondary metabolite biosynthetic process"/>
    <property type="evidence" value="ECO:0007669"/>
    <property type="project" value="UniProtKB-ARBA"/>
</dbReference>
<proteinExistence type="predicted"/>